<keyword evidence="3" id="KW-1185">Reference proteome</keyword>
<protein>
    <recommendedName>
        <fullName evidence="4">AA1-like domain-containing protein</fullName>
    </recommendedName>
</protein>
<dbReference type="EMBL" id="MDYN01000003">
    <property type="protein sequence ID" value="OQD88843.1"/>
    <property type="molecule type" value="Genomic_DNA"/>
</dbReference>
<evidence type="ECO:0000256" key="1">
    <source>
        <dbReference type="SAM" id="SignalP"/>
    </source>
</evidence>
<evidence type="ECO:0000313" key="3">
    <source>
        <dbReference type="Proteomes" id="UP000191672"/>
    </source>
</evidence>
<organism evidence="2 3">
    <name type="scientific">Penicillium antarcticum</name>
    <dbReference type="NCBI Taxonomy" id="416450"/>
    <lineage>
        <taxon>Eukaryota</taxon>
        <taxon>Fungi</taxon>
        <taxon>Dikarya</taxon>
        <taxon>Ascomycota</taxon>
        <taxon>Pezizomycotina</taxon>
        <taxon>Eurotiomycetes</taxon>
        <taxon>Eurotiomycetidae</taxon>
        <taxon>Eurotiales</taxon>
        <taxon>Aspergillaceae</taxon>
        <taxon>Penicillium</taxon>
    </lineage>
</organism>
<evidence type="ECO:0000313" key="2">
    <source>
        <dbReference type="EMBL" id="OQD88843.1"/>
    </source>
</evidence>
<reference evidence="3" key="1">
    <citation type="journal article" date="2017" name="Nat. Microbiol.">
        <title>Global analysis of biosynthetic gene clusters reveals vast potential of secondary metabolite production in Penicillium species.</title>
        <authorList>
            <person name="Nielsen J.C."/>
            <person name="Grijseels S."/>
            <person name="Prigent S."/>
            <person name="Ji B."/>
            <person name="Dainat J."/>
            <person name="Nielsen K.F."/>
            <person name="Frisvad J.C."/>
            <person name="Workman M."/>
            <person name="Nielsen J."/>
        </authorList>
    </citation>
    <scope>NUCLEOTIDE SEQUENCE [LARGE SCALE GENOMIC DNA]</scope>
    <source>
        <strain evidence="3">IBT 31811</strain>
    </source>
</reference>
<gene>
    <name evidence="2" type="ORF">PENANT_c003G08791</name>
</gene>
<name>A0A1V6QI09_9EURO</name>
<keyword evidence="1" id="KW-0732">Signal</keyword>
<feature type="chain" id="PRO_5011963483" description="AA1-like domain-containing protein" evidence="1">
    <location>
        <begin position="19"/>
        <end position="108"/>
    </location>
</feature>
<comment type="caution">
    <text evidence="2">The sequence shown here is derived from an EMBL/GenBank/DDBJ whole genome shotgun (WGS) entry which is preliminary data.</text>
</comment>
<accession>A0A1V6QI09</accession>
<feature type="signal peptide" evidence="1">
    <location>
        <begin position="1"/>
        <end position="18"/>
    </location>
</feature>
<dbReference type="Proteomes" id="UP000191672">
    <property type="component" value="Unassembled WGS sequence"/>
</dbReference>
<evidence type="ECO:0008006" key="4">
    <source>
        <dbReference type="Google" id="ProtNLM"/>
    </source>
</evidence>
<proteinExistence type="predicted"/>
<sequence length="108" mass="11663">MKVLSLLSAFALAGSAAAWNGQLSAGAYNQGEGGQITQKLNLIDYATGSQYQGWLVGGFNACTNTECDVYFEEFSGGNYQFSTKVWRTNDGCHNIDFLGNEEASVPKF</sequence>
<dbReference type="AlphaFoldDB" id="A0A1V6QI09"/>